<dbReference type="InterPro" id="IPR024655">
    <property type="entry name" value="Asl1_glyco_hydro_catalytic"/>
</dbReference>
<comment type="caution">
    <text evidence="3">The sequence shown here is derived from an EMBL/GenBank/DDBJ whole genome shotgun (WGS) entry which is preliminary data.</text>
</comment>
<evidence type="ECO:0000259" key="2">
    <source>
        <dbReference type="Pfam" id="PF11790"/>
    </source>
</evidence>
<sequence>MYAKNVVLAAAGLALVEQALGFNAHRHAHQQAKEKRGDDWVIATIDGQVVSWINNWHGPTPAAPVAAQSTTTVPVVVPTPAPVVAAAAPTTTLVTSYAPKVQALAASPSSSKAAAATGAVSAKGAYSGSKRGLAYNDASLVSSFMSSAGEKCGWAYNWDSSSNGLSANLNYVPMLWGPIPTHLERWTKNANAAIEAGSTHILSFNECDLPAQCNMGASAAAAAHIEHMNPYSGKAKIGAPAITNSNIAGQGLDWLSDWVKACKEADPEDTEKQCKYDFCVTHWYSPADAADTLFSHLEKVNKICDGKPVWLTEFAPLGSDDQISSFVQANVPKLDAVSYLDRYAYFMVKDGVLMSGNSVNALGSAYASA</sequence>
<dbReference type="SUPFAM" id="SSF51445">
    <property type="entry name" value="(Trans)glycosidases"/>
    <property type="match status" value="1"/>
</dbReference>
<feature type="chain" id="PRO_5040492508" description="Asl1-like glycosyl hydrolase catalytic domain-containing protein" evidence="1">
    <location>
        <begin position="22"/>
        <end position="369"/>
    </location>
</feature>
<feature type="domain" description="Asl1-like glycosyl hydrolase catalytic" evidence="2">
    <location>
        <begin position="132"/>
        <end position="366"/>
    </location>
</feature>
<evidence type="ECO:0000256" key="1">
    <source>
        <dbReference type="SAM" id="SignalP"/>
    </source>
</evidence>
<dbReference type="Pfam" id="PF11790">
    <property type="entry name" value="Glyco_hydro_cc"/>
    <property type="match status" value="1"/>
</dbReference>
<dbReference type="Gene3D" id="3.20.20.80">
    <property type="entry name" value="Glycosidases"/>
    <property type="match status" value="1"/>
</dbReference>
<dbReference type="PANTHER" id="PTHR34154:SF10">
    <property type="entry name" value="ASL1-LIKE GLYCOSYL HYDROLASE CATALYTIC DOMAIN-CONTAINING PROTEIN"/>
    <property type="match status" value="1"/>
</dbReference>
<dbReference type="EMBL" id="JAATWM020000058">
    <property type="protein sequence ID" value="KAF9870114.1"/>
    <property type="molecule type" value="Genomic_DNA"/>
</dbReference>
<evidence type="ECO:0000313" key="4">
    <source>
        <dbReference type="Proteomes" id="UP000781932"/>
    </source>
</evidence>
<feature type="signal peptide" evidence="1">
    <location>
        <begin position="1"/>
        <end position="21"/>
    </location>
</feature>
<dbReference type="GO" id="GO:0009277">
    <property type="term" value="C:fungal-type cell wall"/>
    <property type="evidence" value="ECO:0007669"/>
    <property type="project" value="TreeGrafter"/>
</dbReference>
<accession>A0A9P6HTW0</accession>
<dbReference type="GO" id="GO:0071966">
    <property type="term" value="P:fungal-type cell wall polysaccharide metabolic process"/>
    <property type="evidence" value="ECO:0007669"/>
    <property type="project" value="TreeGrafter"/>
</dbReference>
<protein>
    <recommendedName>
        <fullName evidence="2">Asl1-like glycosyl hydrolase catalytic domain-containing protein</fullName>
    </recommendedName>
</protein>
<evidence type="ECO:0000313" key="3">
    <source>
        <dbReference type="EMBL" id="KAF9870114.1"/>
    </source>
</evidence>
<organism evidence="3 4">
    <name type="scientific">Colletotrichum karsti</name>
    <dbReference type="NCBI Taxonomy" id="1095194"/>
    <lineage>
        <taxon>Eukaryota</taxon>
        <taxon>Fungi</taxon>
        <taxon>Dikarya</taxon>
        <taxon>Ascomycota</taxon>
        <taxon>Pezizomycotina</taxon>
        <taxon>Sordariomycetes</taxon>
        <taxon>Hypocreomycetidae</taxon>
        <taxon>Glomerellales</taxon>
        <taxon>Glomerellaceae</taxon>
        <taxon>Colletotrichum</taxon>
        <taxon>Colletotrichum boninense species complex</taxon>
    </lineage>
</organism>
<keyword evidence="4" id="KW-1185">Reference proteome</keyword>
<dbReference type="AlphaFoldDB" id="A0A9P6HTW0"/>
<reference evidence="3" key="2">
    <citation type="submission" date="2020-11" db="EMBL/GenBank/DDBJ databases">
        <title>Whole genome sequencing of Colletotrichum sp.</title>
        <authorList>
            <person name="Li H."/>
        </authorList>
    </citation>
    <scope>NUCLEOTIDE SEQUENCE</scope>
    <source>
        <strain evidence="3">CkLH20</strain>
    </source>
</reference>
<dbReference type="RefSeq" id="XP_038739575.1">
    <property type="nucleotide sequence ID" value="XM_038895061.1"/>
</dbReference>
<dbReference type="GeneID" id="62168135"/>
<keyword evidence="1" id="KW-0732">Signal</keyword>
<dbReference type="InterPro" id="IPR053183">
    <property type="entry name" value="ASL1"/>
</dbReference>
<reference evidence="3" key="1">
    <citation type="submission" date="2020-03" db="EMBL/GenBank/DDBJ databases">
        <authorList>
            <person name="He L."/>
        </authorList>
    </citation>
    <scope>NUCLEOTIDE SEQUENCE</scope>
    <source>
        <strain evidence="3">CkLH20</strain>
    </source>
</reference>
<dbReference type="InterPro" id="IPR017853">
    <property type="entry name" value="GH"/>
</dbReference>
<dbReference type="PANTHER" id="PTHR34154">
    <property type="entry name" value="ALKALI-SENSITIVE LINKAGE PROTEIN 1"/>
    <property type="match status" value="1"/>
</dbReference>
<gene>
    <name evidence="3" type="ORF">CkaCkLH20_12348</name>
</gene>
<dbReference type="Proteomes" id="UP000781932">
    <property type="component" value="Unassembled WGS sequence"/>
</dbReference>
<proteinExistence type="predicted"/>
<dbReference type="OrthoDB" id="43654at2759"/>
<name>A0A9P6HTW0_9PEZI</name>